<dbReference type="SUPFAM" id="SSF55073">
    <property type="entry name" value="Nucleotide cyclase"/>
    <property type="match status" value="1"/>
</dbReference>
<accession>A0ABU1X627</accession>
<dbReference type="RefSeq" id="WP_310227572.1">
    <property type="nucleotide sequence ID" value="NZ_JAVDWV010000026.1"/>
</dbReference>
<dbReference type="InterPro" id="IPR000700">
    <property type="entry name" value="PAS-assoc_C"/>
</dbReference>
<evidence type="ECO:0000256" key="1">
    <source>
        <dbReference type="ARBA" id="ARBA00012528"/>
    </source>
</evidence>
<dbReference type="Gene3D" id="3.30.70.270">
    <property type="match status" value="1"/>
</dbReference>
<dbReference type="CDD" id="cd01949">
    <property type="entry name" value="GGDEF"/>
    <property type="match status" value="1"/>
</dbReference>
<dbReference type="NCBIfam" id="TIGR00254">
    <property type="entry name" value="GGDEF"/>
    <property type="match status" value="1"/>
</dbReference>
<dbReference type="Proteomes" id="UP001267638">
    <property type="component" value="Unassembled WGS sequence"/>
</dbReference>
<dbReference type="EC" id="2.7.7.65" evidence="1"/>
<dbReference type="Pfam" id="PF08448">
    <property type="entry name" value="PAS_4"/>
    <property type="match status" value="1"/>
</dbReference>
<dbReference type="SMART" id="SM00091">
    <property type="entry name" value="PAS"/>
    <property type="match status" value="1"/>
</dbReference>
<dbReference type="NCBIfam" id="TIGR00229">
    <property type="entry name" value="sensory_box"/>
    <property type="match status" value="1"/>
</dbReference>
<dbReference type="PANTHER" id="PTHR45138">
    <property type="entry name" value="REGULATORY COMPONENTS OF SENSORY TRANSDUCTION SYSTEM"/>
    <property type="match status" value="1"/>
</dbReference>
<dbReference type="SUPFAM" id="SSF55785">
    <property type="entry name" value="PYP-like sensor domain (PAS domain)"/>
    <property type="match status" value="1"/>
</dbReference>
<dbReference type="EMBL" id="JAVDWV010000026">
    <property type="protein sequence ID" value="MDR7157038.1"/>
    <property type="molecule type" value="Genomic_DNA"/>
</dbReference>
<dbReference type="CDD" id="cd00130">
    <property type="entry name" value="PAS"/>
    <property type="match status" value="1"/>
</dbReference>
<dbReference type="InterPro" id="IPR043128">
    <property type="entry name" value="Rev_trsase/Diguanyl_cyclase"/>
</dbReference>
<dbReference type="PANTHER" id="PTHR45138:SF9">
    <property type="entry name" value="DIGUANYLATE CYCLASE DGCM-RELATED"/>
    <property type="match status" value="1"/>
</dbReference>
<reference evidence="6 7" key="1">
    <citation type="submission" date="2023-07" db="EMBL/GenBank/DDBJ databases">
        <title>Sorghum-associated microbial communities from plants grown in Nebraska, USA.</title>
        <authorList>
            <person name="Schachtman D."/>
        </authorList>
    </citation>
    <scope>NUCLEOTIDE SEQUENCE [LARGE SCALE GENOMIC DNA]</scope>
    <source>
        <strain evidence="6 7">4256</strain>
    </source>
</reference>
<proteinExistence type="predicted"/>
<feature type="domain" description="PAS" evidence="3">
    <location>
        <begin position="44"/>
        <end position="91"/>
    </location>
</feature>
<dbReference type="InterPro" id="IPR035965">
    <property type="entry name" value="PAS-like_dom_sf"/>
</dbReference>
<dbReference type="InterPro" id="IPR000160">
    <property type="entry name" value="GGDEF_dom"/>
</dbReference>
<dbReference type="Gene3D" id="3.30.450.20">
    <property type="entry name" value="PAS domain"/>
    <property type="match status" value="1"/>
</dbReference>
<evidence type="ECO:0000259" key="4">
    <source>
        <dbReference type="PROSITE" id="PS50113"/>
    </source>
</evidence>
<gene>
    <name evidence="6" type="ORF">J2W40_003885</name>
</gene>
<dbReference type="PROSITE" id="PS50113">
    <property type="entry name" value="PAC"/>
    <property type="match status" value="1"/>
</dbReference>
<evidence type="ECO:0000259" key="3">
    <source>
        <dbReference type="PROSITE" id="PS50112"/>
    </source>
</evidence>
<dbReference type="Pfam" id="PF00990">
    <property type="entry name" value="GGDEF"/>
    <property type="match status" value="1"/>
</dbReference>
<dbReference type="InterPro" id="IPR013656">
    <property type="entry name" value="PAS_4"/>
</dbReference>
<dbReference type="InterPro" id="IPR000014">
    <property type="entry name" value="PAS"/>
</dbReference>
<dbReference type="InterPro" id="IPR029787">
    <property type="entry name" value="Nucleotide_cyclase"/>
</dbReference>
<evidence type="ECO:0000259" key="5">
    <source>
        <dbReference type="PROSITE" id="PS50887"/>
    </source>
</evidence>
<feature type="domain" description="PAC" evidence="4">
    <location>
        <begin position="95"/>
        <end position="146"/>
    </location>
</feature>
<comment type="caution">
    <text evidence="6">The sequence shown here is derived from an EMBL/GenBank/DDBJ whole genome shotgun (WGS) entry which is preliminary data.</text>
</comment>
<comment type="catalytic activity">
    <reaction evidence="2">
        <text>2 GTP = 3',3'-c-di-GMP + 2 diphosphate</text>
        <dbReference type="Rhea" id="RHEA:24898"/>
        <dbReference type="ChEBI" id="CHEBI:33019"/>
        <dbReference type="ChEBI" id="CHEBI:37565"/>
        <dbReference type="ChEBI" id="CHEBI:58805"/>
        <dbReference type="EC" id="2.7.7.65"/>
    </reaction>
</comment>
<feature type="domain" description="GGDEF" evidence="5">
    <location>
        <begin position="178"/>
        <end position="318"/>
    </location>
</feature>
<dbReference type="PROSITE" id="PS50887">
    <property type="entry name" value="GGDEF"/>
    <property type="match status" value="1"/>
</dbReference>
<organism evidence="6 7">
    <name type="scientific">Sphingobium xenophagum</name>
    <dbReference type="NCBI Taxonomy" id="121428"/>
    <lineage>
        <taxon>Bacteria</taxon>
        <taxon>Pseudomonadati</taxon>
        <taxon>Pseudomonadota</taxon>
        <taxon>Alphaproteobacteria</taxon>
        <taxon>Sphingomonadales</taxon>
        <taxon>Sphingomonadaceae</taxon>
        <taxon>Sphingobium</taxon>
    </lineage>
</organism>
<dbReference type="SMART" id="SM00267">
    <property type="entry name" value="GGDEF"/>
    <property type="match status" value="1"/>
</dbReference>
<dbReference type="InterPro" id="IPR050469">
    <property type="entry name" value="Diguanylate_Cyclase"/>
</dbReference>
<protein>
    <recommendedName>
        <fullName evidence="1">diguanylate cyclase</fullName>
        <ecNumber evidence="1">2.7.7.65</ecNumber>
    </recommendedName>
</protein>
<evidence type="ECO:0000256" key="2">
    <source>
        <dbReference type="ARBA" id="ARBA00034247"/>
    </source>
</evidence>
<sequence>MSFFSVLGNWVSGSFDTQGGGRPDAFQTILEHSADVICHIENERFVHISLSAERLLGWDPGALIGTNPLEGVCAEDRPTIQEVISHLFSGEKNIAIAQCRVVCGDGSLRWCETTTRLELTDSGSHRAVIIIRDISDRKRLEEELAAQALQDGLTGLANRRAFDQALDREWKRTLRDGGEIALLLLDVDYFKQFNDTYGHQAGDDSLRAVAACVRTHCRRPGDLACRYGGEEIAVILGASGTEGALAIADAIRSSVEALAIPHETSVCANKLTVSVGVATALAREGGSIRMPEGLLQAADHALYKAKAAGRNRVVQSVLIAPLGS</sequence>
<evidence type="ECO:0000313" key="6">
    <source>
        <dbReference type="EMBL" id="MDR7157038.1"/>
    </source>
</evidence>
<name>A0ABU1X627_SPHXE</name>
<dbReference type="PROSITE" id="PS50112">
    <property type="entry name" value="PAS"/>
    <property type="match status" value="1"/>
</dbReference>
<evidence type="ECO:0000313" key="7">
    <source>
        <dbReference type="Proteomes" id="UP001267638"/>
    </source>
</evidence>
<keyword evidence="7" id="KW-1185">Reference proteome</keyword>